<dbReference type="STRING" id="930990.A0A067LUA5"/>
<reference evidence="3" key="1">
    <citation type="journal article" date="2014" name="Proc. Natl. Acad. Sci. U.S.A.">
        <title>Extensive sampling of basidiomycete genomes demonstrates inadequacy of the white-rot/brown-rot paradigm for wood decay fungi.</title>
        <authorList>
            <person name="Riley R."/>
            <person name="Salamov A.A."/>
            <person name="Brown D.W."/>
            <person name="Nagy L.G."/>
            <person name="Floudas D."/>
            <person name="Held B.W."/>
            <person name="Levasseur A."/>
            <person name="Lombard V."/>
            <person name="Morin E."/>
            <person name="Otillar R."/>
            <person name="Lindquist E.A."/>
            <person name="Sun H."/>
            <person name="LaButti K.M."/>
            <person name="Schmutz J."/>
            <person name="Jabbour D."/>
            <person name="Luo H."/>
            <person name="Baker S.E."/>
            <person name="Pisabarro A.G."/>
            <person name="Walton J.D."/>
            <person name="Blanchette R.A."/>
            <person name="Henrissat B."/>
            <person name="Martin F."/>
            <person name="Cullen D."/>
            <person name="Hibbett D.S."/>
            <person name="Grigoriev I.V."/>
        </authorList>
    </citation>
    <scope>NUCLEOTIDE SEQUENCE [LARGE SCALE GENOMIC DNA]</scope>
    <source>
        <strain evidence="3">FD-172 SS1</strain>
    </source>
</reference>
<dbReference type="Proteomes" id="UP000027195">
    <property type="component" value="Unassembled WGS sequence"/>
</dbReference>
<dbReference type="HOGENOM" id="CLU_2222808_0_0_1"/>
<dbReference type="InParanoid" id="A0A067LUA5"/>
<gene>
    <name evidence="2" type="ORF">BOTBODRAFT_39419</name>
</gene>
<protein>
    <submittedName>
        <fullName evidence="2">Uncharacterized protein</fullName>
    </submittedName>
</protein>
<evidence type="ECO:0000256" key="1">
    <source>
        <dbReference type="SAM" id="MobiDB-lite"/>
    </source>
</evidence>
<feature type="region of interest" description="Disordered" evidence="1">
    <location>
        <begin position="1"/>
        <end position="26"/>
    </location>
</feature>
<accession>A0A067LUA5</accession>
<keyword evidence="3" id="KW-1185">Reference proteome</keyword>
<sequence length="106" mass="11674">MTATFTVSASGGHFKPRRSKRSPRAAIKATHGQIQDLDGRSAPMVDPLLPCHSLRALHLHVLFFKSGFACNAVTRKLLASACPSLDVFLAWVRDLSWPDAHFHLIV</sequence>
<dbReference type="EMBL" id="KL198126">
    <property type="protein sequence ID" value="KDQ06704.1"/>
    <property type="molecule type" value="Genomic_DNA"/>
</dbReference>
<feature type="compositionally biased region" description="Basic residues" evidence="1">
    <location>
        <begin position="14"/>
        <end position="23"/>
    </location>
</feature>
<evidence type="ECO:0000313" key="2">
    <source>
        <dbReference type="EMBL" id="KDQ06704.1"/>
    </source>
</evidence>
<dbReference type="AlphaFoldDB" id="A0A067LUA5"/>
<organism evidence="2 3">
    <name type="scientific">Botryobasidium botryosum (strain FD-172 SS1)</name>
    <dbReference type="NCBI Taxonomy" id="930990"/>
    <lineage>
        <taxon>Eukaryota</taxon>
        <taxon>Fungi</taxon>
        <taxon>Dikarya</taxon>
        <taxon>Basidiomycota</taxon>
        <taxon>Agaricomycotina</taxon>
        <taxon>Agaricomycetes</taxon>
        <taxon>Cantharellales</taxon>
        <taxon>Botryobasidiaceae</taxon>
        <taxon>Botryobasidium</taxon>
    </lineage>
</organism>
<evidence type="ECO:0000313" key="3">
    <source>
        <dbReference type="Proteomes" id="UP000027195"/>
    </source>
</evidence>
<name>A0A067LUA5_BOTB1</name>
<proteinExistence type="predicted"/>